<protein>
    <submittedName>
        <fullName evidence="2">Ppx/GppA phosphatase</fullName>
    </submittedName>
</protein>
<dbReference type="AlphaFoldDB" id="W7KTE0"/>
<keyword evidence="4" id="KW-1185">Reference proteome</keyword>
<evidence type="ECO:0000313" key="4">
    <source>
        <dbReference type="Proteomes" id="UP000054284"/>
    </source>
</evidence>
<name>W7KTE0_9CREN</name>
<dbReference type="InterPro" id="IPR003695">
    <property type="entry name" value="Ppx_GppA_N"/>
</dbReference>
<proteinExistence type="predicted"/>
<dbReference type="GO" id="GO:0006357">
    <property type="term" value="P:regulation of transcription by RNA polymerase II"/>
    <property type="evidence" value="ECO:0007669"/>
    <property type="project" value="TreeGrafter"/>
</dbReference>
<evidence type="ECO:0000259" key="1">
    <source>
        <dbReference type="Pfam" id="PF02541"/>
    </source>
</evidence>
<dbReference type="Pfam" id="PF02541">
    <property type="entry name" value="Ppx-GppA"/>
    <property type="match status" value="1"/>
</dbReference>
<dbReference type="EMBL" id="JZWS02000016">
    <property type="protein sequence ID" value="MCL7344609.1"/>
    <property type="molecule type" value="Genomic_DNA"/>
</dbReference>
<gene>
    <name evidence="2" type="ORF">ASUL_09429</name>
    <name evidence="3" type="ORF">TQ35_008565</name>
</gene>
<dbReference type="PANTHER" id="PTHR30005">
    <property type="entry name" value="EXOPOLYPHOSPHATASE"/>
    <property type="match status" value="1"/>
</dbReference>
<dbReference type="PANTHER" id="PTHR30005:SF0">
    <property type="entry name" value="RETROGRADE REGULATION PROTEIN 2"/>
    <property type="match status" value="1"/>
</dbReference>
<feature type="domain" description="Ppx/GppA phosphatase N-terminal" evidence="1">
    <location>
        <begin position="24"/>
        <end position="165"/>
    </location>
</feature>
<dbReference type="InterPro" id="IPR050273">
    <property type="entry name" value="GppA/Ppx_hydrolase"/>
</dbReference>
<dbReference type="Proteomes" id="UP000054284">
    <property type="component" value="Unassembled WGS sequence"/>
</dbReference>
<reference evidence="3" key="2">
    <citation type="submission" date="2022-05" db="EMBL/GenBank/DDBJ databases">
        <title>Metagenome Sequencing of an Archaeal-Dominated Microbial Community from a Hot Spring at the Los Azufres Geothermal Field, Mexico.</title>
        <authorList>
            <person name="Marin-Paredes R."/>
            <person name="Martinez-Romero E."/>
            <person name="Servin-Garciduenas L.E."/>
        </authorList>
    </citation>
    <scope>NUCLEOTIDE SEQUENCE</scope>
    <source>
        <strain evidence="3">AZ1-454</strain>
    </source>
</reference>
<sequence length="168" mass="18651">MLSAVVDTGYNSTRLCIYQVFPNNTFRIIGSTKSFLRLGEDVKEGYPIPEGKVVEAEKLFKEFKKVIEKKKVGEVKLLGTSAFRYASNGPEVAKRLSDVLGVEMRVLSGEEEGVFSFLGTVNSLPVDSGVVFDLGGGSLEIVYFSSREVREVYHFRLGALRLSKELKD</sequence>
<accession>W7KTE0</accession>
<dbReference type="Gene3D" id="3.30.420.40">
    <property type="match status" value="1"/>
</dbReference>
<dbReference type="EMBL" id="ASRH01000021">
    <property type="protein sequence ID" value="EWG06476.1"/>
    <property type="molecule type" value="Genomic_DNA"/>
</dbReference>
<evidence type="ECO:0000313" key="3">
    <source>
        <dbReference type="EMBL" id="MCL7344609.1"/>
    </source>
</evidence>
<comment type="caution">
    <text evidence="2">The sequence shown here is derived from an EMBL/GenBank/DDBJ whole genome shotgun (WGS) entry which is preliminary data.</text>
</comment>
<dbReference type="InterPro" id="IPR043129">
    <property type="entry name" value="ATPase_NBD"/>
</dbReference>
<dbReference type="PATRIC" id="fig|1326980.6.peg.1884"/>
<dbReference type="Gene3D" id="3.30.420.150">
    <property type="entry name" value="Exopolyphosphatase. Domain 2"/>
    <property type="match status" value="1"/>
</dbReference>
<organism evidence="2 4">
    <name type="scientific">Candidatus Aramenus sulfurataquae</name>
    <dbReference type="NCBI Taxonomy" id="1326980"/>
    <lineage>
        <taxon>Archaea</taxon>
        <taxon>Thermoproteota</taxon>
        <taxon>Thermoprotei</taxon>
        <taxon>Sulfolobales</taxon>
        <taxon>Sulfolobaceae</taxon>
        <taxon>Candidatus Aramenus</taxon>
    </lineage>
</organism>
<evidence type="ECO:0000313" key="2">
    <source>
        <dbReference type="EMBL" id="EWG06476.1"/>
    </source>
</evidence>
<dbReference type="SUPFAM" id="SSF53067">
    <property type="entry name" value="Actin-like ATPase domain"/>
    <property type="match status" value="2"/>
</dbReference>
<reference evidence="2 4" key="1">
    <citation type="journal article" date="2014" name="Genome Announc.">
        <title>Draft Genome Sequence of the Sulfolobales Archaeon AZ1, Obtained through Metagenomic Analysis of a Mexican Hot Spring.</title>
        <authorList>
            <person name="Servin-Garciduenas L.E."/>
            <person name="Martinez-Romero E."/>
        </authorList>
    </citation>
    <scope>NUCLEOTIDE SEQUENCE [LARGE SCALE GENOMIC DNA]</scope>
    <source>
        <strain evidence="2">AZ1-illumnia</strain>
    </source>
</reference>